<dbReference type="RefSeq" id="WP_132001609.1">
    <property type="nucleotide sequence ID" value="NZ_JABUHM010000001.1"/>
</dbReference>
<dbReference type="Proteomes" id="UP000295689">
    <property type="component" value="Unassembled WGS sequence"/>
</dbReference>
<sequence>MSVHMELAQHAGKQNKMYQQFLKLDNMRETYIEEAVAQCKEGKPFTTDKINEVTNAMNKINLRFTPVRKIVTREMVREYAETLK</sequence>
<keyword evidence="2" id="KW-1185">Reference proteome</keyword>
<proteinExistence type="predicted"/>
<dbReference type="Pfam" id="PF10752">
    <property type="entry name" value="DUF2533"/>
    <property type="match status" value="1"/>
</dbReference>
<gene>
    <name evidence="1" type="ORF">EV146_10248</name>
</gene>
<dbReference type="InterPro" id="IPR019688">
    <property type="entry name" value="DUF2533"/>
</dbReference>
<reference evidence="1 2" key="1">
    <citation type="journal article" date="2015" name="Stand. Genomic Sci.">
        <title>Genomic Encyclopedia of Bacterial and Archaeal Type Strains, Phase III: the genomes of soil and plant-associated and newly described type strains.</title>
        <authorList>
            <person name="Whitman W.B."/>
            <person name="Woyke T."/>
            <person name="Klenk H.P."/>
            <person name="Zhou Y."/>
            <person name="Lilburn T.G."/>
            <person name="Beck B.J."/>
            <person name="De Vos P."/>
            <person name="Vandamme P."/>
            <person name="Eisen J.A."/>
            <person name="Garrity G."/>
            <person name="Hugenholtz P."/>
            <person name="Kyrpides N.C."/>
        </authorList>
    </citation>
    <scope>NUCLEOTIDE SEQUENCE [LARGE SCALE GENOMIC DNA]</scope>
    <source>
        <strain evidence="1 2">CV53</strain>
    </source>
</reference>
<dbReference type="AlphaFoldDB" id="A0A4R2BIU5"/>
<name>A0A4R2BIU5_9BACI</name>
<evidence type="ECO:0000313" key="2">
    <source>
        <dbReference type="Proteomes" id="UP000295689"/>
    </source>
</evidence>
<accession>A0A4R2BIU5</accession>
<protein>
    <submittedName>
        <fullName evidence="1">Uncharacterized protein DUF2533</fullName>
    </submittedName>
</protein>
<organism evidence="1 2">
    <name type="scientific">Mesobacillus foraminis</name>
    <dbReference type="NCBI Taxonomy" id="279826"/>
    <lineage>
        <taxon>Bacteria</taxon>
        <taxon>Bacillati</taxon>
        <taxon>Bacillota</taxon>
        <taxon>Bacilli</taxon>
        <taxon>Bacillales</taxon>
        <taxon>Bacillaceae</taxon>
        <taxon>Mesobacillus</taxon>
    </lineage>
</organism>
<evidence type="ECO:0000313" key="1">
    <source>
        <dbReference type="EMBL" id="TCN27107.1"/>
    </source>
</evidence>
<comment type="caution">
    <text evidence="1">The sequence shown here is derived from an EMBL/GenBank/DDBJ whole genome shotgun (WGS) entry which is preliminary data.</text>
</comment>
<dbReference type="EMBL" id="SLVV01000002">
    <property type="protein sequence ID" value="TCN27107.1"/>
    <property type="molecule type" value="Genomic_DNA"/>
</dbReference>